<evidence type="ECO:0000313" key="2">
    <source>
        <dbReference type="EMBL" id="KAK7050765.1"/>
    </source>
</evidence>
<protein>
    <submittedName>
        <fullName evidence="2">Uncharacterized protein</fullName>
    </submittedName>
</protein>
<organism evidence="2 3">
    <name type="scientific">Favolaschia claudopus</name>
    <dbReference type="NCBI Taxonomy" id="2862362"/>
    <lineage>
        <taxon>Eukaryota</taxon>
        <taxon>Fungi</taxon>
        <taxon>Dikarya</taxon>
        <taxon>Basidiomycota</taxon>
        <taxon>Agaricomycotina</taxon>
        <taxon>Agaricomycetes</taxon>
        <taxon>Agaricomycetidae</taxon>
        <taxon>Agaricales</taxon>
        <taxon>Marasmiineae</taxon>
        <taxon>Mycenaceae</taxon>
        <taxon>Favolaschia</taxon>
    </lineage>
</organism>
<dbReference type="Proteomes" id="UP001362999">
    <property type="component" value="Unassembled WGS sequence"/>
</dbReference>
<comment type="caution">
    <text evidence="2">The sequence shown here is derived from an EMBL/GenBank/DDBJ whole genome shotgun (WGS) entry which is preliminary data.</text>
</comment>
<dbReference type="EMBL" id="JAWWNJ010000008">
    <property type="protein sequence ID" value="KAK7050765.1"/>
    <property type="molecule type" value="Genomic_DNA"/>
</dbReference>
<evidence type="ECO:0000313" key="3">
    <source>
        <dbReference type="Proteomes" id="UP001362999"/>
    </source>
</evidence>
<feature type="region of interest" description="Disordered" evidence="1">
    <location>
        <begin position="569"/>
        <end position="617"/>
    </location>
</feature>
<keyword evidence="3" id="KW-1185">Reference proteome</keyword>
<reference evidence="2 3" key="1">
    <citation type="journal article" date="2024" name="J Genomics">
        <title>Draft genome sequencing and assembly of Favolaschia claudopus CIRM-BRFM 2984 isolated from oak limbs.</title>
        <authorList>
            <person name="Navarro D."/>
            <person name="Drula E."/>
            <person name="Chaduli D."/>
            <person name="Cazenave R."/>
            <person name="Ahrendt S."/>
            <person name="Wang J."/>
            <person name="Lipzen A."/>
            <person name="Daum C."/>
            <person name="Barry K."/>
            <person name="Grigoriev I.V."/>
            <person name="Favel A."/>
            <person name="Rosso M.N."/>
            <person name="Martin F."/>
        </authorList>
    </citation>
    <scope>NUCLEOTIDE SEQUENCE [LARGE SCALE GENOMIC DNA]</scope>
    <source>
        <strain evidence="2 3">CIRM-BRFM 2984</strain>
    </source>
</reference>
<name>A0AAW0DHS7_9AGAR</name>
<dbReference type="AlphaFoldDB" id="A0AAW0DHS7"/>
<accession>A0AAW0DHS7</accession>
<sequence length="1116" mass="123727">MLNSELLSKTPLFLNYHWISQPLADNSWRTLPDDILGDEFAHFIRALKELDTAGYPRTPVNDLDYVDLCKALGVDIPAHVGALPGHIGSGYTIGRGRAWLSRLHFQVLDLLLFEHAPRMSPPPIQPAFVSSWGKSVRQASPFSAPFPSPSRDRRTLQMLSKAYGWDKSMKDFNRQLSETKLKAEAVAGTSKTPESMPAAKRVAKRQNQLSKGTVHSNIESAAAGLVWILEYGSEFAPVFKGGVLNMCSTEAAKDRYRDSSKPADLLDLRVGTVERFLRPLSRVLGISSILVFGENLRDGFIDMDTETEIHNRLCSTRSELAALPFVETCIYTVMRGLCSHDVSVENLSHSNLTLLTKKLPEQTSNDTLIFKRLVDWNLEQRKRIETYASVAPDQPSLPPAAIPSTSVLATPGIYRFDIPEADSNISAPDLRPIARGLSKPPPFHSKSSTVRSFSPDRDPYDMSWMYGRNEAPMKLFKELSADEQQKLLSDSQTYGPHPAITETRMHCPDRQVENGVPSSGTVESCTPIHQHFNAPKDTPHEASPPSLNYGRRYSSSHQLGLAVNDTTQALPQDSGLPVNPSNDPPEDTSLDATATAVGDQPKSISTGYIPPKRKASTQLARTAKKTKPIEADAESNNTQLSLSDIKVERSVEPAVVLAREPDGSGELSFDFLSHKDARVNLWRDGYDIYVEGLSSGKAIVDMQGLRAEVVKNNAMDATVEVQVQGLRKFAGDDDGNADIDYTTSIKLTTMAEMLEEIEKPSGLVLNGLNLTSGGHLVHKNPLIDTGFDLETKVYGKTNGVLGMPIEHLNYAEFHFDLVGGSNAFSLFHADICKTRLFVMGPGLKLWFRQWEKDPNGQYNINDSRAFDSWEPDKPGRRHAVIGVDGIWEGVAQPATLTRGGYFLCASRMRESISVFMHIIMQPHLLTNAEHVALWPVYVHRPGDLALLAGYVPDLESDGIRGWLDIIYLASLIILKPCLDLREYDGTEIPDSETEQIDSVLTKYKIWREWMSLTFVGSTTTGEILNLEADIFSACLIHMSAMLHRYHKAVAATKPTADIFTTYTTAKFTARMRTALNSYDKELPALLKKELEGSERGGFYKFDGPELQFTRKSGVES</sequence>
<evidence type="ECO:0000256" key="1">
    <source>
        <dbReference type="SAM" id="MobiDB-lite"/>
    </source>
</evidence>
<gene>
    <name evidence="2" type="ORF">R3P38DRAFT_3608875</name>
</gene>
<proteinExistence type="predicted"/>